<evidence type="ECO:0000313" key="5">
    <source>
        <dbReference type="EMBL" id="KOG87285.1"/>
    </source>
</evidence>
<dbReference type="PROSITE" id="PS01124">
    <property type="entry name" value="HTH_ARAC_FAMILY_2"/>
    <property type="match status" value="1"/>
</dbReference>
<evidence type="ECO:0000313" key="6">
    <source>
        <dbReference type="Proteomes" id="UP000037020"/>
    </source>
</evidence>
<dbReference type="Gene3D" id="1.10.10.60">
    <property type="entry name" value="Homeodomain-like"/>
    <property type="match status" value="1"/>
</dbReference>
<dbReference type="EMBL" id="LGUT01002319">
    <property type="protein sequence ID" value="KOG87285.1"/>
    <property type="molecule type" value="Genomic_DNA"/>
</dbReference>
<dbReference type="Pfam" id="PF12833">
    <property type="entry name" value="HTH_18"/>
    <property type="match status" value="1"/>
</dbReference>
<evidence type="ECO:0000256" key="3">
    <source>
        <dbReference type="ARBA" id="ARBA00023163"/>
    </source>
</evidence>
<keyword evidence="2" id="KW-0238">DNA-binding</keyword>
<dbReference type="SUPFAM" id="SSF46689">
    <property type="entry name" value="Homeodomain-like"/>
    <property type="match status" value="1"/>
</dbReference>
<feature type="non-terminal residue" evidence="5">
    <location>
        <position position="55"/>
    </location>
</feature>
<dbReference type="InterPro" id="IPR020449">
    <property type="entry name" value="Tscrpt_reg_AraC-type_HTH"/>
</dbReference>
<comment type="caution">
    <text evidence="5">The sequence shown here is derived from an EMBL/GenBank/DDBJ whole genome shotgun (WGS) entry which is preliminary data.</text>
</comment>
<dbReference type="InterPro" id="IPR018060">
    <property type="entry name" value="HTH_AraC"/>
</dbReference>
<organism evidence="5 6">
    <name type="scientific">Streptomyces varsoviensis</name>
    <dbReference type="NCBI Taxonomy" id="67373"/>
    <lineage>
        <taxon>Bacteria</taxon>
        <taxon>Bacillati</taxon>
        <taxon>Actinomycetota</taxon>
        <taxon>Actinomycetes</taxon>
        <taxon>Kitasatosporales</taxon>
        <taxon>Streptomycetaceae</taxon>
        <taxon>Streptomyces</taxon>
    </lineage>
</organism>
<feature type="domain" description="HTH araC/xylS-type" evidence="4">
    <location>
        <begin position="1"/>
        <end position="55"/>
    </location>
</feature>
<keyword evidence="1" id="KW-0805">Transcription regulation</keyword>
<accession>A0ABR5J1K1</accession>
<sequence>MAGVPPLAYLHDWRMRLAAHAPAHRGVPVGQVGLNVGYASESSFSTAFKRAFGTT</sequence>
<dbReference type="PANTHER" id="PTHR46796:SF7">
    <property type="entry name" value="ARAC FAMILY TRANSCRIPTIONAL REGULATOR"/>
    <property type="match status" value="1"/>
</dbReference>
<proteinExistence type="predicted"/>
<name>A0ABR5J1K1_9ACTN</name>
<evidence type="ECO:0000259" key="4">
    <source>
        <dbReference type="PROSITE" id="PS01124"/>
    </source>
</evidence>
<keyword evidence="6" id="KW-1185">Reference proteome</keyword>
<protein>
    <submittedName>
        <fullName evidence="5">AraC family transcriptional regulator</fullName>
    </submittedName>
</protein>
<reference evidence="5 6" key="1">
    <citation type="submission" date="2015-07" db="EMBL/GenBank/DDBJ databases">
        <authorList>
            <person name="Ju K.-S."/>
            <person name="Doroghazi J.R."/>
            <person name="Metcalf W.W."/>
        </authorList>
    </citation>
    <scope>NUCLEOTIDE SEQUENCE [LARGE SCALE GENOMIC DNA]</scope>
    <source>
        <strain evidence="5 6">NRRL B-3589</strain>
    </source>
</reference>
<keyword evidence="3" id="KW-0804">Transcription</keyword>
<dbReference type="Proteomes" id="UP000037020">
    <property type="component" value="Unassembled WGS sequence"/>
</dbReference>
<evidence type="ECO:0000256" key="2">
    <source>
        <dbReference type="ARBA" id="ARBA00023125"/>
    </source>
</evidence>
<evidence type="ECO:0000256" key="1">
    <source>
        <dbReference type="ARBA" id="ARBA00023015"/>
    </source>
</evidence>
<dbReference type="InterPro" id="IPR009057">
    <property type="entry name" value="Homeodomain-like_sf"/>
</dbReference>
<dbReference type="PRINTS" id="PR00032">
    <property type="entry name" value="HTHARAC"/>
</dbReference>
<dbReference type="InterPro" id="IPR050204">
    <property type="entry name" value="AraC_XylS_family_regulators"/>
</dbReference>
<gene>
    <name evidence="5" type="ORF">ADK38_26280</name>
</gene>
<dbReference type="PANTHER" id="PTHR46796">
    <property type="entry name" value="HTH-TYPE TRANSCRIPTIONAL ACTIVATOR RHAS-RELATED"/>
    <property type="match status" value="1"/>
</dbReference>